<evidence type="ECO:0000256" key="14">
    <source>
        <dbReference type="SAM" id="Phobius"/>
    </source>
</evidence>
<dbReference type="Pfam" id="PF12796">
    <property type="entry name" value="Ank_2"/>
    <property type="match status" value="2"/>
</dbReference>
<dbReference type="InterPro" id="IPR015876">
    <property type="entry name" value="Acyl-CoA_DS"/>
</dbReference>
<dbReference type="Proteomes" id="UP000479190">
    <property type="component" value="Unassembled WGS sequence"/>
</dbReference>
<evidence type="ECO:0000256" key="4">
    <source>
        <dbReference type="ARBA" id="ARBA00022692"/>
    </source>
</evidence>
<keyword evidence="5" id="KW-0276">Fatty acid metabolism</keyword>
<dbReference type="PANTHER" id="PTHR11351">
    <property type="entry name" value="ACYL-COA DESATURASE"/>
    <property type="match status" value="1"/>
</dbReference>
<evidence type="ECO:0000313" key="17">
    <source>
        <dbReference type="Proteomes" id="UP000479190"/>
    </source>
</evidence>
<dbReference type="SMART" id="SM00248">
    <property type="entry name" value="ANK"/>
    <property type="match status" value="10"/>
</dbReference>
<keyword evidence="4 13" id="KW-0812">Transmembrane</keyword>
<evidence type="ECO:0000256" key="5">
    <source>
        <dbReference type="ARBA" id="ARBA00022832"/>
    </source>
</evidence>
<comment type="subcellular location">
    <subcellularLocation>
        <location evidence="1">Membrane</location>
        <topology evidence="1">Multi-pass membrane protein</topology>
    </subcellularLocation>
</comment>
<comment type="cofactor">
    <cofactor evidence="13">
        <name>Fe(2+)</name>
        <dbReference type="ChEBI" id="CHEBI:29033"/>
    </cofactor>
</comment>
<evidence type="ECO:0000313" key="16">
    <source>
        <dbReference type="EMBL" id="CAB0037193.1"/>
    </source>
</evidence>
<dbReference type="Pfam" id="PF00487">
    <property type="entry name" value="FA_desaturase"/>
    <property type="match status" value="1"/>
</dbReference>
<comment type="domain">
    <text evidence="13">The histidine box domains are involved in binding the catalytic metal ions.</text>
</comment>
<evidence type="ECO:0000256" key="10">
    <source>
        <dbReference type="ARBA" id="ARBA00023136"/>
    </source>
</evidence>
<dbReference type="InterPro" id="IPR002110">
    <property type="entry name" value="Ankyrin_rpt"/>
</dbReference>
<dbReference type="CDD" id="cd03505">
    <property type="entry name" value="Delta9-FADS-like"/>
    <property type="match status" value="1"/>
</dbReference>
<dbReference type="Pfam" id="PF00023">
    <property type="entry name" value="Ank"/>
    <property type="match status" value="1"/>
</dbReference>
<evidence type="ECO:0000256" key="1">
    <source>
        <dbReference type="ARBA" id="ARBA00004141"/>
    </source>
</evidence>
<feature type="domain" description="Fatty acid desaturase" evidence="15">
    <location>
        <begin position="1490"/>
        <end position="1685"/>
    </location>
</feature>
<dbReference type="OrthoDB" id="6593077at2759"/>
<feature type="repeat" description="ANK" evidence="12">
    <location>
        <begin position="117"/>
        <end position="149"/>
    </location>
</feature>
<dbReference type="Gene3D" id="1.25.40.20">
    <property type="entry name" value="Ankyrin repeat-containing domain"/>
    <property type="match status" value="4"/>
</dbReference>
<dbReference type="InterPro" id="IPR036770">
    <property type="entry name" value="Ankyrin_rpt-contain_sf"/>
</dbReference>
<keyword evidence="8" id="KW-0408">Iron</keyword>
<evidence type="ECO:0000256" key="2">
    <source>
        <dbReference type="ARBA" id="ARBA00009295"/>
    </source>
</evidence>
<evidence type="ECO:0000256" key="12">
    <source>
        <dbReference type="PROSITE-ProRule" id="PRU00023"/>
    </source>
</evidence>
<gene>
    <name evidence="16" type="ORF">TBRA_LOCUS9030</name>
</gene>
<evidence type="ECO:0000256" key="9">
    <source>
        <dbReference type="ARBA" id="ARBA00023098"/>
    </source>
</evidence>
<organism evidence="16 17">
    <name type="scientific">Trichogramma brassicae</name>
    <dbReference type="NCBI Taxonomy" id="86971"/>
    <lineage>
        <taxon>Eukaryota</taxon>
        <taxon>Metazoa</taxon>
        <taxon>Ecdysozoa</taxon>
        <taxon>Arthropoda</taxon>
        <taxon>Hexapoda</taxon>
        <taxon>Insecta</taxon>
        <taxon>Pterygota</taxon>
        <taxon>Neoptera</taxon>
        <taxon>Endopterygota</taxon>
        <taxon>Hymenoptera</taxon>
        <taxon>Apocrita</taxon>
        <taxon>Proctotrupomorpha</taxon>
        <taxon>Chalcidoidea</taxon>
        <taxon>Trichogrammatidae</taxon>
        <taxon>Trichogramma</taxon>
    </lineage>
</organism>
<feature type="transmembrane region" description="Helical" evidence="14">
    <location>
        <begin position="1451"/>
        <end position="1471"/>
    </location>
</feature>
<dbReference type="PROSITE" id="PS50088">
    <property type="entry name" value="ANK_REPEAT"/>
    <property type="match status" value="4"/>
</dbReference>
<keyword evidence="12" id="KW-0040">ANK repeat</keyword>
<protein>
    <recommendedName>
        <fullName evidence="15">Fatty acid desaturase domain-containing protein</fullName>
    </recommendedName>
</protein>
<dbReference type="GO" id="GO:0004768">
    <property type="term" value="F:stearoyl-CoA 9-desaturase activity"/>
    <property type="evidence" value="ECO:0007669"/>
    <property type="project" value="TreeGrafter"/>
</dbReference>
<dbReference type="InterPro" id="IPR005804">
    <property type="entry name" value="FA_desaturase_dom"/>
</dbReference>
<feature type="repeat" description="ANK" evidence="12">
    <location>
        <begin position="190"/>
        <end position="222"/>
    </location>
</feature>
<feature type="transmembrane region" description="Helical" evidence="14">
    <location>
        <begin position="1517"/>
        <end position="1535"/>
    </location>
</feature>
<keyword evidence="9" id="KW-0443">Lipid metabolism</keyword>
<feature type="transmembrane region" description="Helical" evidence="14">
    <location>
        <begin position="1601"/>
        <end position="1619"/>
    </location>
</feature>
<keyword evidence="17" id="KW-1185">Reference proteome</keyword>
<dbReference type="SUPFAM" id="SSF48403">
    <property type="entry name" value="Ankyrin repeat"/>
    <property type="match status" value="2"/>
</dbReference>
<dbReference type="PROSITE" id="PS50297">
    <property type="entry name" value="ANK_REP_REGION"/>
    <property type="match status" value="4"/>
</dbReference>
<feature type="transmembrane region" description="Helical" evidence="14">
    <location>
        <begin position="1483"/>
        <end position="1505"/>
    </location>
</feature>
<feature type="repeat" description="ANK" evidence="12">
    <location>
        <begin position="335"/>
        <end position="367"/>
    </location>
</feature>
<dbReference type="GO" id="GO:0005506">
    <property type="term" value="F:iron ion binding"/>
    <property type="evidence" value="ECO:0007669"/>
    <property type="project" value="TreeGrafter"/>
</dbReference>
<evidence type="ECO:0000256" key="3">
    <source>
        <dbReference type="ARBA" id="ARBA00022516"/>
    </source>
</evidence>
<proteinExistence type="inferred from homology"/>
<evidence type="ECO:0000256" key="11">
    <source>
        <dbReference type="ARBA" id="ARBA00023160"/>
    </source>
</evidence>
<evidence type="ECO:0000256" key="6">
    <source>
        <dbReference type="ARBA" id="ARBA00022989"/>
    </source>
</evidence>
<dbReference type="GO" id="GO:0006636">
    <property type="term" value="P:unsaturated fatty acid biosynthetic process"/>
    <property type="evidence" value="ECO:0007669"/>
    <property type="project" value="TreeGrafter"/>
</dbReference>
<dbReference type="EMBL" id="CADCXV010000847">
    <property type="protein sequence ID" value="CAB0037193.1"/>
    <property type="molecule type" value="Genomic_DNA"/>
</dbReference>
<feature type="transmembrane region" description="Helical" evidence="14">
    <location>
        <begin position="1625"/>
        <end position="1648"/>
    </location>
</feature>
<dbReference type="GO" id="GO:0005789">
    <property type="term" value="C:endoplasmic reticulum membrane"/>
    <property type="evidence" value="ECO:0007669"/>
    <property type="project" value="TreeGrafter"/>
</dbReference>
<evidence type="ECO:0000259" key="15">
    <source>
        <dbReference type="Pfam" id="PF00487"/>
    </source>
</evidence>
<accession>A0A6H5IKB5</accession>
<reference evidence="16 17" key="1">
    <citation type="submission" date="2020-02" db="EMBL/GenBank/DDBJ databases">
        <authorList>
            <person name="Ferguson B K."/>
        </authorList>
    </citation>
    <scope>NUCLEOTIDE SEQUENCE [LARGE SCALE GENOMIC DNA]</scope>
</reference>
<comment type="similarity">
    <text evidence="2 13">Belongs to the fatty acid desaturase type 1 family.</text>
</comment>
<evidence type="ECO:0000256" key="8">
    <source>
        <dbReference type="ARBA" id="ARBA00023004"/>
    </source>
</evidence>
<keyword evidence="3 13" id="KW-0444">Lipid biosynthesis</keyword>
<sequence>MVQLLFEIYNRFDLNYMDERGFTHFQAACSVPNGRELVVKFLQHGQNPNFFINGYSLLRTALHNNREWTAELLRRGADPTYVDVDGSTALHTICRDGRVHLLNLVQVAVQINVPDKKGDTPLQLAILHGNEKATEILLTKGADPNLVNAEGSTPLHIMCQKSEGYKLLEIFFKIVNDIGKPVWVNVPDKKGNTPLHLAIHHKNTKKYEILLVNGANPNLADKDGCTALHLICNTRRHDAMKRFLEMIDKNPQINLQIDAQNKNGDTPLHMALRLGSIKKFEMLLNRGADPNVTNQDGWTALHFLSRRSSDELMLHFFEITDKIRRTVLIDAQDDKGRTPLFAALFNKNTVPAELLLKRGANPNLADADGWTLLHCICVRCNWFLETFFRINEERQQPVDINAKTNEGRTPLNLLRDRMPINYEGTEQLISRVIRIGITLRGVNGDTTRHLPWRMHTSCIYIVVVLVRSRRTLHQTSPKSIYIMLYYCEHEALNPFSPPPCALLCTARTLRSIRRQFDLTLCFTNKGTRHLVVDAETAQLHTRKLRVRISTHVMCAWRAAALRCVAAVAAAAAAESRSIPPATKIRARSKAAENLPRAVWLAGYPLASRKLAVVSAVDRSIYEETTTRRRPSYIPIAFTASGCYELLSAAATTTTTITRAMLRSSFDFELLPYNAIINVQHFYQGWCEILIDLPRPMRRAMLRIHARCQTRWEQRNSSQKPHAYPRVSRIQLQAKIKLRGGRAYKLGGERTRVYKTQRLETLRRFSRVALHAHIYTAYTYIQSEREPYGGGCGREHEFHGGASVTFAVTSCFLDQEFEDTFIQVKARKELPEFVASKQPCSVLGSVLIRVDDLLNGIVKELDDRDELGDKLKIPHLKDPISRSMKGLFSFNDDCGCGTSEEPESYVTLYVRLSYLTDSVITEIDVPSKAACTHFYAQEQSNGAGPYELRELDPGDAPDSRAAPRRKRCTELECLCTGEQRAAMLLARDQKNCATECTDGVCPIPAKVCASEAKSCKDRQTETDACAATKGTLTDKECGLAGRKKRKCGDGDGKAKIGLSDDERAALLAALRAGASGPGVYLDKTKPCPPVDKICCIPCPPVTCRIECPPAPCPSCTLTLATKRSATATTTTTTKVANLKTERASPVLNIKVISENASKQCGATPSSVSCCIKPIPDATSSLRRICAYLCWIYTCRRGSVHGLYDMQPVDIEGPEERKMRISNAIENFLFISFGEIIRTRSIALVASSYIYVSSGEQRASPRAVRDNFLEQVLNAGTHARRHFWSSRSGRRTRQRHPGAEKLARAVKGNQAMNRMMNAVARGTYRVRRWCQFRYSSHTAVRQPENTRKRISITLKYHTVSLFLDGQKRAEQVKRFFAPIAAAAAAAGGTDRSNSQVSLLLSRLFENSTITMQYEEAANNGGEKQQQHRFEDHQPLKKAEVAALEKLREQEQPLIWFNIFGIALLHAVAFYGLFTRYNQGKFYTWVYEIAHIFISGVGVTAGAHRLWAHRSYSAKLPLRILLATFYCMVGQTHMFKWIRDHRTHHKFTETKADPHDADRGFFFSHVGWLMMKRHPAVIEYGKKIDMSDVANDPVIQFFDKYYEINMSLLCFILPTLIPVYFWNERFDIAFFATLLRYVFMLNATFSVNSFAHMLGNKPYTKDVRAVENGWVSFFSLGEGWHNYHHAFPWDYKAAELPGTFSTNFIELMARIGLAYDLKSPSKDLIEKISQSKGDGTRPKAEKSD</sequence>
<evidence type="ECO:0000256" key="13">
    <source>
        <dbReference type="RuleBase" id="RU000581"/>
    </source>
</evidence>
<keyword evidence="10 14" id="KW-0472">Membrane</keyword>
<dbReference type="PRINTS" id="PR00075">
    <property type="entry name" value="FACDDSATRASE"/>
</dbReference>
<keyword evidence="11 13" id="KW-0275">Fatty acid biosynthesis</keyword>
<keyword evidence="6 14" id="KW-1133">Transmembrane helix</keyword>
<dbReference type="PANTHER" id="PTHR11351:SF21">
    <property type="entry name" value="GH07782P"/>
    <property type="match status" value="1"/>
</dbReference>
<keyword evidence="7 13" id="KW-0560">Oxidoreductase</keyword>
<feature type="repeat" description="ANK" evidence="12">
    <location>
        <begin position="263"/>
        <end position="295"/>
    </location>
</feature>
<name>A0A6H5IKB5_9HYME</name>
<evidence type="ECO:0000256" key="7">
    <source>
        <dbReference type="ARBA" id="ARBA00023002"/>
    </source>
</evidence>